<keyword evidence="2" id="KW-1003">Cell membrane</keyword>
<evidence type="ECO:0000256" key="8">
    <source>
        <dbReference type="ARBA" id="ARBA00023139"/>
    </source>
</evidence>
<proteinExistence type="inferred from homology"/>
<protein>
    <submittedName>
        <fullName evidence="16">GPR12 protein</fullName>
    </submittedName>
</protein>
<accession>A0A851VTH5</accession>
<evidence type="ECO:0000256" key="7">
    <source>
        <dbReference type="ARBA" id="ARBA00023136"/>
    </source>
</evidence>
<evidence type="ECO:0000256" key="12">
    <source>
        <dbReference type="ARBA" id="ARBA00023288"/>
    </source>
</evidence>
<comment type="subcellular location">
    <subcellularLocation>
        <location evidence="1">Cell membrane</location>
        <topology evidence="1">Multi-pass membrane protein</topology>
    </subcellularLocation>
</comment>
<dbReference type="GO" id="GO:0004930">
    <property type="term" value="F:G protein-coupled receptor activity"/>
    <property type="evidence" value="ECO:0007669"/>
    <property type="project" value="UniProtKB-KW"/>
</dbReference>
<dbReference type="PROSITE" id="PS00237">
    <property type="entry name" value="G_PROTEIN_RECEP_F1_1"/>
    <property type="match status" value="1"/>
</dbReference>
<feature type="transmembrane region" description="Helical" evidence="14">
    <location>
        <begin position="116"/>
        <end position="138"/>
    </location>
</feature>
<evidence type="ECO:0000313" key="17">
    <source>
        <dbReference type="Proteomes" id="UP000659062"/>
    </source>
</evidence>
<dbReference type="EMBL" id="WBNE01000097">
    <property type="protein sequence ID" value="NXD43205.1"/>
    <property type="molecule type" value="Genomic_DNA"/>
</dbReference>
<evidence type="ECO:0000256" key="2">
    <source>
        <dbReference type="ARBA" id="ARBA00022475"/>
    </source>
</evidence>
<reference evidence="16" key="1">
    <citation type="submission" date="2019-09" db="EMBL/GenBank/DDBJ databases">
        <title>Bird 10,000 Genomes (B10K) Project - Family phase.</title>
        <authorList>
            <person name="Zhang G."/>
        </authorList>
    </citation>
    <scope>NUCLEOTIDE SEQUENCE</scope>
    <source>
        <strain evidence="16">OUT-0061</strain>
        <tissue evidence="16">Blood</tissue>
    </source>
</reference>
<dbReference type="PROSITE" id="PS50262">
    <property type="entry name" value="G_PROTEIN_RECEP_F1_2"/>
    <property type="match status" value="1"/>
</dbReference>
<feature type="transmembrane region" description="Helical" evidence="14">
    <location>
        <begin position="38"/>
        <end position="65"/>
    </location>
</feature>
<feature type="non-terminal residue" evidence="16">
    <location>
        <position position="1"/>
    </location>
</feature>
<feature type="transmembrane region" description="Helical" evidence="14">
    <location>
        <begin position="238"/>
        <end position="261"/>
    </location>
</feature>
<evidence type="ECO:0000256" key="3">
    <source>
        <dbReference type="ARBA" id="ARBA00022553"/>
    </source>
</evidence>
<keyword evidence="17" id="KW-1185">Reference proteome</keyword>
<evidence type="ECO:0000256" key="14">
    <source>
        <dbReference type="SAM" id="Phobius"/>
    </source>
</evidence>
<keyword evidence="11 13" id="KW-0807">Transducer</keyword>
<feature type="transmembrane region" description="Helical" evidence="14">
    <location>
        <begin position="158"/>
        <end position="177"/>
    </location>
</feature>
<feature type="transmembrane region" description="Helical" evidence="14">
    <location>
        <begin position="6"/>
        <end position="31"/>
    </location>
</feature>
<dbReference type="Proteomes" id="UP000659062">
    <property type="component" value="Unassembled WGS sequence"/>
</dbReference>
<evidence type="ECO:0000256" key="4">
    <source>
        <dbReference type="ARBA" id="ARBA00022692"/>
    </source>
</evidence>
<dbReference type="InterPro" id="IPR000276">
    <property type="entry name" value="GPCR_Rhodpsn"/>
</dbReference>
<keyword evidence="8" id="KW-0564">Palmitate</keyword>
<feature type="non-terminal residue" evidence="16">
    <location>
        <position position="294"/>
    </location>
</feature>
<keyword evidence="4 13" id="KW-0812">Transmembrane</keyword>
<comment type="caution">
    <text evidence="16">The sequence shown here is derived from an EMBL/GenBank/DDBJ whole genome shotgun (WGS) entry which is preliminary data.</text>
</comment>
<dbReference type="InterPro" id="IPR000723">
    <property type="entry name" value="GPR_3/6/12_orphan"/>
</dbReference>
<sequence>LALNPWDVVLCVSGTAISCENAVVLVVILYTPAFRAPMFLLIGSLAAADLLAGLGLILRFAFVYLAPSAAVSLLTAGLLVTSFAASVGSLLTITIDRYLSLYSALTYYSERTVTRTHLMLLLTWGASICYGLLPVLGWNCLQEPSACSIVRPLARRQLALLAVALLAVFAVMLQLYARICRLVRRHAHQIAVQRHLLAGSDVTSRKGTATLALVLGTFASCWLPLAVCALLGDAGSPALLTYGTLLPAAHGSLLNPVIYAFRNPEIQRVLWAACCGWCSPAPPLRSRSRSPSDV</sequence>
<comment type="similarity">
    <text evidence="13">Belongs to the G-protein coupled receptor 1 family.</text>
</comment>
<dbReference type="SUPFAM" id="SSF81321">
    <property type="entry name" value="Family A G protein-coupled receptor-like"/>
    <property type="match status" value="1"/>
</dbReference>
<keyword evidence="10" id="KW-0325">Glycoprotein</keyword>
<dbReference type="OrthoDB" id="10042731at2759"/>
<evidence type="ECO:0000256" key="13">
    <source>
        <dbReference type="RuleBase" id="RU000688"/>
    </source>
</evidence>
<dbReference type="GO" id="GO:0005886">
    <property type="term" value="C:plasma membrane"/>
    <property type="evidence" value="ECO:0007669"/>
    <property type="project" value="UniProtKB-SubCell"/>
</dbReference>
<organism evidence="16 17">
    <name type="scientific">Copsychus sechellarum</name>
    <dbReference type="NCBI Taxonomy" id="797021"/>
    <lineage>
        <taxon>Eukaryota</taxon>
        <taxon>Metazoa</taxon>
        <taxon>Chordata</taxon>
        <taxon>Craniata</taxon>
        <taxon>Vertebrata</taxon>
        <taxon>Euteleostomi</taxon>
        <taxon>Archelosauria</taxon>
        <taxon>Archosauria</taxon>
        <taxon>Dinosauria</taxon>
        <taxon>Saurischia</taxon>
        <taxon>Theropoda</taxon>
        <taxon>Coelurosauria</taxon>
        <taxon>Aves</taxon>
        <taxon>Neognathae</taxon>
        <taxon>Neoaves</taxon>
        <taxon>Telluraves</taxon>
        <taxon>Australaves</taxon>
        <taxon>Passeriformes</taxon>
        <taxon>Muscicapidae</taxon>
        <taxon>Copsychus</taxon>
    </lineage>
</organism>
<keyword evidence="6 13" id="KW-0297">G-protein coupled receptor</keyword>
<dbReference type="AlphaFoldDB" id="A0A851VTH5"/>
<evidence type="ECO:0000256" key="5">
    <source>
        <dbReference type="ARBA" id="ARBA00022989"/>
    </source>
</evidence>
<feature type="transmembrane region" description="Helical" evidence="14">
    <location>
        <begin position="71"/>
        <end position="95"/>
    </location>
</feature>
<feature type="transmembrane region" description="Helical" evidence="14">
    <location>
        <begin position="211"/>
        <end position="232"/>
    </location>
</feature>
<dbReference type="PRINTS" id="PR00644">
    <property type="entry name" value="GPRORPHANR"/>
</dbReference>
<evidence type="ECO:0000256" key="11">
    <source>
        <dbReference type="ARBA" id="ARBA00023224"/>
    </source>
</evidence>
<dbReference type="InterPro" id="IPR017452">
    <property type="entry name" value="GPCR_Rhodpsn_7TM"/>
</dbReference>
<keyword evidence="12" id="KW-0449">Lipoprotein</keyword>
<keyword evidence="5 14" id="KW-1133">Transmembrane helix</keyword>
<keyword evidence="3" id="KW-0597">Phosphoprotein</keyword>
<keyword evidence="9 13" id="KW-0675">Receptor</keyword>
<evidence type="ECO:0000256" key="10">
    <source>
        <dbReference type="ARBA" id="ARBA00023180"/>
    </source>
</evidence>
<dbReference type="Pfam" id="PF00001">
    <property type="entry name" value="7tm_1"/>
    <property type="match status" value="1"/>
</dbReference>
<dbReference type="PRINTS" id="PR00237">
    <property type="entry name" value="GPCRRHODOPSN"/>
</dbReference>
<feature type="domain" description="G-protein coupled receptors family 1 profile" evidence="15">
    <location>
        <begin position="20"/>
        <end position="259"/>
    </location>
</feature>
<name>A0A851VTH5_9PASS</name>
<gene>
    <name evidence="16" type="primary">Gpr12_2</name>
    <name evidence="16" type="ORF">COPSEC_R09791</name>
</gene>
<keyword evidence="7 14" id="KW-0472">Membrane</keyword>
<evidence type="ECO:0000256" key="1">
    <source>
        <dbReference type="ARBA" id="ARBA00004651"/>
    </source>
</evidence>
<evidence type="ECO:0000313" key="16">
    <source>
        <dbReference type="EMBL" id="NXD43205.1"/>
    </source>
</evidence>
<evidence type="ECO:0000256" key="9">
    <source>
        <dbReference type="ARBA" id="ARBA00023170"/>
    </source>
</evidence>
<dbReference type="Gene3D" id="1.20.1070.10">
    <property type="entry name" value="Rhodopsin 7-helix transmembrane proteins"/>
    <property type="match status" value="1"/>
</dbReference>
<dbReference type="PANTHER" id="PTHR22750">
    <property type="entry name" value="G-PROTEIN COUPLED RECEPTOR"/>
    <property type="match status" value="1"/>
</dbReference>
<evidence type="ECO:0000256" key="6">
    <source>
        <dbReference type="ARBA" id="ARBA00023040"/>
    </source>
</evidence>
<evidence type="ECO:0000259" key="15">
    <source>
        <dbReference type="PROSITE" id="PS50262"/>
    </source>
</evidence>